<keyword evidence="3" id="KW-0378">Hydrolase</keyword>
<dbReference type="EMBL" id="CP036273">
    <property type="protein sequence ID" value="QDU21427.1"/>
    <property type="molecule type" value="Genomic_DNA"/>
</dbReference>
<dbReference type="Gene3D" id="3.30.360.10">
    <property type="entry name" value="Dihydrodipicolinate Reductase, domain 2"/>
    <property type="match status" value="1"/>
</dbReference>
<dbReference type="OrthoDB" id="9788246at2"/>
<dbReference type="SUPFAM" id="SSF51735">
    <property type="entry name" value="NAD(P)-binding Rossmann-fold domains"/>
    <property type="match status" value="1"/>
</dbReference>
<gene>
    <name evidence="3" type="primary">nagA_1</name>
    <name evidence="3" type="ORF">ETAA1_33940</name>
</gene>
<feature type="domain" description="Gfo/Idh/MocA-like oxidoreductase N-terminal" evidence="1">
    <location>
        <begin position="38"/>
        <end position="161"/>
    </location>
</feature>
<evidence type="ECO:0000259" key="1">
    <source>
        <dbReference type="Pfam" id="PF01408"/>
    </source>
</evidence>
<evidence type="ECO:0000313" key="3">
    <source>
        <dbReference type="EMBL" id="QDU21427.1"/>
    </source>
</evidence>
<dbReference type="GO" id="GO:0000166">
    <property type="term" value="F:nucleotide binding"/>
    <property type="evidence" value="ECO:0007669"/>
    <property type="project" value="InterPro"/>
</dbReference>
<dbReference type="InterPro" id="IPR050463">
    <property type="entry name" value="Gfo/Idh/MocA_oxidrdct_glycsds"/>
</dbReference>
<dbReference type="InterPro" id="IPR006311">
    <property type="entry name" value="TAT_signal"/>
</dbReference>
<sequence length="477" mass="52460">MSRLSRRAFVRTTLATAATVTVAGTKSSGKVLGANDTIRVAVAGLNGRGGSHVDAYLGMEGVQVAYLVDPDTRTYKKHLDKIAKANKPAPQTVQDIRRALEDRNVDAVSIATPNHWHALMTIWACQAGKDVYVEKPCSHNVHEGKIAVETARRHRRIVQHGTQNRSSRAWAELAAVAKSGQLGKLLVSRGLCYKTRNSIGTKAATPPPAELDFNLWTGPAQSRPHHGNLVHYNWHWFWDFGNGDIGNQGVHQMDVARWLIPNATWPRSVLSLGGRFGYTDQGETPNSQITVMDYGETQLVFEVRGLRTDQYHGQTVGNILHFEAGVVANGRLLRPGRTEGEPLPKVEGPLPKPGSIFQNFIACVRSRRVEDQHADIAVGHVSSGLCHLANISYRLGREEAFNPRTQSVAGNTAATETLERLEAHLRGNAVQLDGAKLKVGRRLEFDAPTERFKTDAEANALLTRQYRAPFLVPDRVA</sequence>
<dbReference type="SUPFAM" id="SSF55347">
    <property type="entry name" value="Glyceraldehyde-3-phosphate dehydrogenase-like, C-terminal domain"/>
    <property type="match status" value="1"/>
</dbReference>
<dbReference type="Pfam" id="PF19051">
    <property type="entry name" value="GFO_IDH_MocA_C2"/>
    <property type="match status" value="1"/>
</dbReference>
<dbReference type="PANTHER" id="PTHR43818">
    <property type="entry name" value="BCDNA.GH03377"/>
    <property type="match status" value="1"/>
</dbReference>
<dbReference type="Pfam" id="PF01408">
    <property type="entry name" value="GFO_IDH_MocA"/>
    <property type="match status" value="1"/>
</dbReference>
<protein>
    <submittedName>
        <fullName evidence="3">Alpha-N-acetylgalactosaminidase</fullName>
        <ecNumber evidence="3">3.2.1.49</ecNumber>
    </submittedName>
</protein>
<dbReference type="InterPro" id="IPR036291">
    <property type="entry name" value="NAD(P)-bd_dom_sf"/>
</dbReference>
<accession>A0A517XVB0</accession>
<dbReference type="InterPro" id="IPR000683">
    <property type="entry name" value="Gfo/Idh/MocA-like_OxRdtase_N"/>
</dbReference>
<dbReference type="PANTHER" id="PTHR43818:SF5">
    <property type="entry name" value="OXIDOREDUCTASE FAMILY PROTEIN"/>
    <property type="match status" value="1"/>
</dbReference>
<keyword evidence="4" id="KW-1185">Reference proteome</keyword>
<reference evidence="3 4" key="1">
    <citation type="submission" date="2019-02" db="EMBL/GenBank/DDBJ databases">
        <title>Deep-cultivation of Planctomycetes and their phenomic and genomic characterization uncovers novel biology.</title>
        <authorList>
            <person name="Wiegand S."/>
            <person name="Jogler M."/>
            <person name="Boedeker C."/>
            <person name="Pinto D."/>
            <person name="Vollmers J."/>
            <person name="Rivas-Marin E."/>
            <person name="Kohn T."/>
            <person name="Peeters S.H."/>
            <person name="Heuer A."/>
            <person name="Rast P."/>
            <person name="Oberbeckmann S."/>
            <person name="Bunk B."/>
            <person name="Jeske O."/>
            <person name="Meyerdierks A."/>
            <person name="Storesund J.E."/>
            <person name="Kallscheuer N."/>
            <person name="Luecker S."/>
            <person name="Lage O.M."/>
            <person name="Pohl T."/>
            <person name="Merkel B.J."/>
            <person name="Hornburger P."/>
            <person name="Mueller R.-W."/>
            <person name="Bruemmer F."/>
            <person name="Labrenz M."/>
            <person name="Spormann A.M."/>
            <person name="Op den Camp H."/>
            <person name="Overmann J."/>
            <person name="Amann R."/>
            <person name="Jetten M.S.M."/>
            <person name="Mascher T."/>
            <person name="Medema M.H."/>
            <person name="Devos D.P."/>
            <person name="Kaster A.-K."/>
            <person name="Ovreas L."/>
            <person name="Rohde M."/>
            <person name="Galperin M.Y."/>
            <person name="Jogler C."/>
        </authorList>
    </citation>
    <scope>NUCLEOTIDE SEQUENCE [LARGE SCALE GENOMIC DNA]</scope>
    <source>
        <strain evidence="3 4">ETA_A1</strain>
    </source>
</reference>
<feature type="domain" description="Gfo/Idh/MocA-like oxidoreductase bacterial type C-terminal" evidence="2">
    <location>
        <begin position="205"/>
        <end position="260"/>
    </location>
</feature>
<dbReference type="Proteomes" id="UP000319576">
    <property type="component" value="Chromosome"/>
</dbReference>
<dbReference type="EC" id="3.2.1.49" evidence="3"/>
<organism evidence="3 4">
    <name type="scientific">Urbifossiella limnaea</name>
    <dbReference type="NCBI Taxonomy" id="2528023"/>
    <lineage>
        <taxon>Bacteria</taxon>
        <taxon>Pseudomonadati</taxon>
        <taxon>Planctomycetota</taxon>
        <taxon>Planctomycetia</taxon>
        <taxon>Gemmatales</taxon>
        <taxon>Gemmataceae</taxon>
        <taxon>Urbifossiella</taxon>
    </lineage>
</organism>
<evidence type="ECO:0000313" key="4">
    <source>
        <dbReference type="Proteomes" id="UP000319576"/>
    </source>
</evidence>
<keyword evidence="3" id="KW-0326">Glycosidase</keyword>
<dbReference type="Gene3D" id="3.40.50.720">
    <property type="entry name" value="NAD(P)-binding Rossmann-like Domain"/>
    <property type="match status" value="1"/>
</dbReference>
<dbReference type="RefSeq" id="WP_145240368.1">
    <property type="nucleotide sequence ID" value="NZ_CP036273.1"/>
</dbReference>
<dbReference type="InterPro" id="IPR043906">
    <property type="entry name" value="Gfo/Idh/MocA_OxRdtase_bact_C"/>
</dbReference>
<dbReference type="AlphaFoldDB" id="A0A517XVB0"/>
<dbReference type="KEGG" id="uli:ETAA1_33940"/>
<name>A0A517XVB0_9BACT</name>
<dbReference type="GO" id="GO:0008456">
    <property type="term" value="F:alpha-N-acetylgalactosaminidase activity"/>
    <property type="evidence" value="ECO:0007669"/>
    <property type="project" value="UniProtKB-EC"/>
</dbReference>
<dbReference type="PROSITE" id="PS51318">
    <property type="entry name" value="TAT"/>
    <property type="match status" value="1"/>
</dbReference>
<proteinExistence type="predicted"/>
<evidence type="ECO:0000259" key="2">
    <source>
        <dbReference type="Pfam" id="PF19051"/>
    </source>
</evidence>